<dbReference type="Pfam" id="PF02137">
    <property type="entry name" value="A_deamin"/>
    <property type="match status" value="1"/>
</dbReference>
<dbReference type="CDD" id="cd00051">
    <property type="entry name" value="EFh"/>
    <property type="match status" value="1"/>
</dbReference>
<dbReference type="EMBL" id="NHYE01005634">
    <property type="protein sequence ID" value="PPQ66290.1"/>
    <property type="molecule type" value="Genomic_DNA"/>
</dbReference>
<evidence type="ECO:0000313" key="11">
    <source>
        <dbReference type="Proteomes" id="UP000284706"/>
    </source>
</evidence>
<dbReference type="PROSITE" id="PS50222">
    <property type="entry name" value="EF_HAND_2"/>
    <property type="match status" value="1"/>
</dbReference>
<dbReference type="InterPro" id="IPR010920">
    <property type="entry name" value="LSM_dom_sf"/>
</dbReference>
<feature type="transmembrane region" description="Helical" evidence="7">
    <location>
        <begin position="694"/>
        <end position="713"/>
    </location>
</feature>
<dbReference type="InParanoid" id="A0A409VJ66"/>
<dbReference type="InterPro" id="IPR006685">
    <property type="entry name" value="MscS_channel_2nd"/>
</dbReference>
<dbReference type="GO" id="GO:0016020">
    <property type="term" value="C:membrane"/>
    <property type="evidence" value="ECO:0007669"/>
    <property type="project" value="UniProtKB-SubCell"/>
</dbReference>
<dbReference type="GO" id="GO:0006396">
    <property type="term" value="P:RNA processing"/>
    <property type="evidence" value="ECO:0007669"/>
    <property type="project" value="InterPro"/>
</dbReference>
<dbReference type="OrthoDB" id="544685at2759"/>
<dbReference type="InterPro" id="IPR018247">
    <property type="entry name" value="EF_Hand_1_Ca_BS"/>
</dbReference>
<reference evidence="10 11" key="1">
    <citation type="journal article" date="2018" name="Evol. Lett.">
        <title>Horizontal gene cluster transfer increased hallucinogenic mushroom diversity.</title>
        <authorList>
            <person name="Reynolds H.T."/>
            <person name="Vijayakumar V."/>
            <person name="Gluck-Thaler E."/>
            <person name="Korotkin H.B."/>
            <person name="Matheny P.B."/>
            <person name="Slot J.C."/>
        </authorList>
    </citation>
    <scope>NUCLEOTIDE SEQUENCE [LARGE SCALE GENOMIC DNA]</scope>
    <source>
        <strain evidence="10 11">SRW20</strain>
    </source>
</reference>
<dbReference type="SMART" id="SM00054">
    <property type="entry name" value="EFh"/>
    <property type="match status" value="1"/>
</dbReference>
<feature type="region of interest" description="Disordered" evidence="6">
    <location>
        <begin position="539"/>
        <end position="565"/>
    </location>
</feature>
<dbReference type="InterPro" id="IPR002048">
    <property type="entry name" value="EF_hand_dom"/>
</dbReference>
<evidence type="ECO:0000259" key="9">
    <source>
        <dbReference type="PROSITE" id="PS50222"/>
    </source>
</evidence>
<feature type="transmembrane region" description="Helical" evidence="7">
    <location>
        <begin position="283"/>
        <end position="301"/>
    </location>
</feature>
<evidence type="ECO:0000256" key="7">
    <source>
        <dbReference type="SAM" id="Phobius"/>
    </source>
</evidence>
<feature type="region of interest" description="Disordered" evidence="6">
    <location>
        <begin position="477"/>
        <end position="517"/>
    </location>
</feature>
<organism evidence="10 11">
    <name type="scientific">Gymnopilus dilepis</name>
    <dbReference type="NCBI Taxonomy" id="231916"/>
    <lineage>
        <taxon>Eukaryota</taxon>
        <taxon>Fungi</taxon>
        <taxon>Dikarya</taxon>
        <taxon>Basidiomycota</taxon>
        <taxon>Agaricomycotina</taxon>
        <taxon>Agaricomycetes</taxon>
        <taxon>Agaricomycetidae</taxon>
        <taxon>Agaricales</taxon>
        <taxon>Agaricineae</taxon>
        <taxon>Hymenogastraceae</taxon>
        <taxon>Gymnopilus</taxon>
    </lineage>
</organism>
<feature type="region of interest" description="Disordered" evidence="6">
    <location>
        <begin position="436"/>
        <end position="455"/>
    </location>
</feature>
<keyword evidence="2 7" id="KW-0812">Transmembrane</keyword>
<comment type="subcellular location">
    <subcellularLocation>
        <location evidence="1">Membrane</location>
    </subcellularLocation>
</comment>
<feature type="domain" description="EF-hand" evidence="9">
    <location>
        <begin position="638"/>
        <end position="673"/>
    </location>
</feature>
<dbReference type="GO" id="GO:0005262">
    <property type="term" value="F:calcium channel activity"/>
    <property type="evidence" value="ECO:0007669"/>
    <property type="project" value="TreeGrafter"/>
</dbReference>
<evidence type="ECO:0000256" key="3">
    <source>
        <dbReference type="ARBA" id="ARBA00022837"/>
    </source>
</evidence>
<feature type="compositionally biased region" description="Basic and acidic residues" evidence="6">
    <location>
        <begin position="59"/>
        <end position="73"/>
    </location>
</feature>
<evidence type="ECO:0000256" key="6">
    <source>
        <dbReference type="SAM" id="MobiDB-lite"/>
    </source>
</evidence>
<dbReference type="Proteomes" id="UP000284706">
    <property type="component" value="Unassembled WGS sequence"/>
</dbReference>
<feature type="compositionally biased region" description="Low complexity" evidence="6">
    <location>
        <begin position="124"/>
        <end position="133"/>
    </location>
</feature>
<name>A0A409VJ66_9AGAR</name>
<feature type="compositionally biased region" description="Basic and acidic residues" evidence="6">
    <location>
        <begin position="487"/>
        <end position="517"/>
    </location>
</feature>
<keyword evidence="4 7" id="KW-1133">Transmembrane helix</keyword>
<dbReference type="PANTHER" id="PTHR31323">
    <property type="entry name" value="MECHANOSENSITIVE ION CHANNEL PROTEIN MSY2"/>
    <property type="match status" value="1"/>
</dbReference>
<dbReference type="SUPFAM" id="SSF50182">
    <property type="entry name" value="Sm-like ribonucleoproteins"/>
    <property type="match status" value="1"/>
</dbReference>
<dbReference type="Pfam" id="PF25886">
    <property type="entry name" value="Msy1"/>
    <property type="match status" value="1"/>
</dbReference>
<evidence type="ECO:0000313" key="10">
    <source>
        <dbReference type="EMBL" id="PPQ66290.1"/>
    </source>
</evidence>
<comment type="caution">
    <text evidence="10">The sequence shown here is derived from an EMBL/GenBank/DDBJ whole genome shotgun (WGS) entry which is preliminary data.</text>
</comment>
<dbReference type="GO" id="GO:0004000">
    <property type="term" value="F:adenosine deaminase activity"/>
    <property type="evidence" value="ECO:0007669"/>
    <property type="project" value="InterPro"/>
</dbReference>
<proteinExistence type="predicted"/>
<evidence type="ECO:0000256" key="1">
    <source>
        <dbReference type="ARBA" id="ARBA00004370"/>
    </source>
</evidence>
<accession>A0A409VJ66</accession>
<dbReference type="Gene3D" id="2.30.30.60">
    <property type="match status" value="1"/>
</dbReference>
<feature type="compositionally biased region" description="Polar residues" evidence="6">
    <location>
        <begin position="21"/>
        <end position="33"/>
    </location>
</feature>
<dbReference type="InterPro" id="IPR002466">
    <property type="entry name" value="A_deamin"/>
</dbReference>
<dbReference type="Pfam" id="PF00036">
    <property type="entry name" value="EF-hand_1"/>
    <property type="match status" value="1"/>
</dbReference>
<dbReference type="GO" id="GO:0006874">
    <property type="term" value="P:intracellular calcium ion homeostasis"/>
    <property type="evidence" value="ECO:0007669"/>
    <property type="project" value="TreeGrafter"/>
</dbReference>
<evidence type="ECO:0000259" key="8">
    <source>
        <dbReference type="PROSITE" id="PS50141"/>
    </source>
</evidence>
<keyword evidence="5 7" id="KW-0472">Membrane</keyword>
<feature type="domain" description="A to I editase" evidence="8">
    <location>
        <begin position="1052"/>
        <end position="1389"/>
    </location>
</feature>
<protein>
    <recommendedName>
        <fullName evidence="12">EF-hand domain-containing protein</fullName>
    </recommendedName>
</protein>
<dbReference type="Pfam" id="PF00924">
    <property type="entry name" value="MS_channel_2nd"/>
    <property type="match status" value="1"/>
</dbReference>
<dbReference type="Gene3D" id="1.10.238.10">
    <property type="entry name" value="EF-hand"/>
    <property type="match status" value="1"/>
</dbReference>
<feature type="region of interest" description="Disordered" evidence="6">
    <location>
        <begin position="120"/>
        <end position="149"/>
    </location>
</feature>
<evidence type="ECO:0000256" key="4">
    <source>
        <dbReference type="ARBA" id="ARBA00022989"/>
    </source>
</evidence>
<dbReference type="InterPro" id="IPR023408">
    <property type="entry name" value="MscS_beta-dom_sf"/>
</dbReference>
<feature type="transmembrane region" description="Helical" evidence="7">
    <location>
        <begin position="174"/>
        <end position="207"/>
    </location>
</feature>
<keyword evidence="11" id="KW-1185">Reference proteome</keyword>
<evidence type="ECO:0000256" key="5">
    <source>
        <dbReference type="ARBA" id="ARBA00023136"/>
    </source>
</evidence>
<feature type="compositionally biased region" description="Acidic residues" evidence="6">
    <location>
        <begin position="137"/>
        <end position="149"/>
    </location>
</feature>
<dbReference type="PROSITE" id="PS00018">
    <property type="entry name" value="EF_HAND_1"/>
    <property type="match status" value="1"/>
</dbReference>
<gene>
    <name evidence="10" type="ORF">CVT26_010974</name>
</gene>
<dbReference type="InterPro" id="IPR058650">
    <property type="entry name" value="Msy1/2-like"/>
</dbReference>
<dbReference type="PROSITE" id="PS50141">
    <property type="entry name" value="A_DEAMIN_EDITASE"/>
    <property type="match status" value="1"/>
</dbReference>
<feature type="region of interest" description="Disordered" evidence="6">
    <location>
        <begin position="1"/>
        <end position="108"/>
    </location>
</feature>
<dbReference type="InterPro" id="IPR011992">
    <property type="entry name" value="EF-hand-dom_pair"/>
</dbReference>
<evidence type="ECO:0008006" key="12">
    <source>
        <dbReference type="Google" id="ProtNLM"/>
    </source>
</evidence>
<dbReference type="GO" id="GO:0005509">
    <property type="term" value="F:calcium ion binding"/>
    <property type="evidence" value="ECO:0007669"/>
    <property type="project" value="InterPro"/>
</dbReference>
<dbReference type="GO" id="GO:0003723">
    <property type="term" value="F:RNA binding"/>
    <property type="evidence" value="ECO:0007669"/>
    <property type="project" value="InterPro"/>
</dbReference>
<feature type="transmembrane region" description="Helical" evidence="7">
    <location>
        <begin position="227"/>
        <end position="251"/>
    </location>
</feature>
<dbReference type="SMART" id="SM00552">
    <property type="entry name" value="ADEAMc"/>
    <property type="match status" value="1"/>
</dbReference>
<dbReference type="SUPFAM" id="SSF47473">
    <property type="entry name" value="EF-hand"/>
    <property type="match status" value="1"/>
</dbReference>
<keyword evidence="3" id="KW-0106">Calcium</keyword>
<feature type="transmembrane region" description="Helical" evidence="7">
    <location>
        <begin position="344"/>
        <end position="366"/>
    </location>
</feature>
<sequence length="1411" mass="158747">MHGILKNPIRGPERPSHRLRTTSSENLLSVSRPSHQKRFSLSKARSSSAPVTDDCEQQETDRDDRDDGDDMARRPALSEGSDNEQRSRPASRARQRPPGKVQFPENIEKTASFSPYLHTRQESEGGFSSGPPSIVGTDDEDSDNFNWSEDDDLADQEAKFGKHMGVKETKRKWGVLRIISLFFTSLIGSMVLAAILVAPAIIVQFYWYDKDPTDHRKFVKDNIQAWLFWAAANIVISWYLAVIIDIVPILFRYAVSAVWGHVSESIKTKIETYISVKDTAKPAFYAASAYASWVIIFADIFDLYNVGHPTSSRAQYLHRASFSVLTSDSESDIYGFQTAQVVEFFFFLFLVWCAQRMLSHFVAFSFHRTAYKERIDSVEKALVVIEKLRQYRPKPSTPSRPGTRTPVFGGFGFPTALTDKQHSKLLTKALRNATPFSSRRNVNNGHHHDVGEDADIELEDTDRTLVKKKGKASNRYSWFDNSAESSEDGHMHRQQSDQADESDREREKDKGKVAVEKEGLQAEIEMSPMSPVTGQVYTATPATPSILNPHRYPPAGSPRPSDDGNTADATLKQAAKIFKKTMLHDSRNITGLNEEKDSLQWNVSSSREAKRLARSIWQRFKAPGRSWLAPSDFYPAFPDRESAEEAFKVFDKDNNGDISKSELKQAVIKVYKERRFLARSMRDVGEALKTLDRILLFFAGVILFFIGLSVFGVNVTKSLTSMYTLAIAASFVFKNAASNAFDAIMLLFVTHPYDTGDRVMIGTENLVVKKVGLFATVFGRVDGSETYYFNSQLFSQFILNVRRSGKTFENLTMQVAWDTPLTKLDTLEKCLNDWLSTEENRWFEPSTNITLQNVGFQRYLELTIGIGHNGNWQDWNLRLARKTAFHAAVQYYCQQLGITCYQSPLPVVYANPATLTYQPSAMGDEVLSPTTEHMNTEQLKEETMQEAKEMKPTLGFLPPLADRSNRLIRARKSKHRKANMGAEDWHMHTSVLDHDLHDAPVLEIFKTYSSFSYKPQHSQWTILASFFLTRSHEAHPFPGESVKSDSKIKIIGLATGTKCLPAMRLSTRGEVLYDSHAEVLARRAAVRWFFEEIIRIRTLESGTFVSQWLVEGPDGKYTLREGVRLNLYVSTLPCGDASMRYLASLQDEAMAALKNSNAFPTLDPTATSRGRDDYSRLGALRTKPGRADSPPTLCMSCSDKIARWNVLGIQGALGSRFLSPAYIDAIIIGEVPAEMRTIVQEDCERAFWKRIGSVDGLPEPYSVHRPALCFTTLEFSQSRTVLGSSTSCNESLCWNADSPSFEVLINGLKRGVSPKDRYKEKARPRLSKVALLNLYSTVLESYGEGLSDSQTYLQTKTASKEYQAAKDRLLGKEGPFSGWVLTGTQWQNFNSKGEEVRGNPACIEVTSAESS</sequence>
<dbReference type="PANTHER" id="PTHR31323:SF1">
    <property type="entry name" value="MECHANOSENSITIVE ION CHANNEL PROTEIN"/>
    <property type="match status" value="1"/>
</dbReference>
<evidence type="ECO:0000256" key="2">
    <source>
        <dbReference type="ARBA" id="ARBA00022692"/>
    </source>
</evidence>